<dbReference type="PROSITE" id="PS00018">
    <property type="entry name" value="EF_HAND_1"/>
    <property type="match status" value="3"/>
</dbReference>
<dbReference type="EMBL" id="JBFBVU010000001">
    <property type="protein sequence ID" value="MEV8465496.1"/>
    <property type="molecule type" value="Genomic_DNA"/>
</dbReference>
<keyword evidence="2" id="KW-0677">Repeat</keyword>
<evidence type="ECO:0000259" key="5">
    <source>
        <dbReference type="PROSITE" id="PS50222"/>
    </source>
</evidence>
<dbReference type="PANTHER" id="PTHR10827">
    <property type="entry name" value="RETICULOCALBIN"/>
    <property type="match status" value="1"/>
</dbReference>
<feature type="region of interest" description="Disordered" evidence="3">
    <location>
        <begin position="143"/>
        <end position="169"/>
    </location>
</feature>
<feature type="signal peptide" evidence="4">
    <location>
        <begin position="1"/>
        <end position="25"/>
    </location>
</feature>
<comment type="caution">
    <text evidence="6">The sequence shown here is derived from an EMBL/GenBank/DDBJ whole genome shotgun (WGS) entry which is preliminary data.</text>
</comment>
<dbReference type="InterPro" id="IPR018247">
    <property type="entry name" value="EF_Hand_1_Ca_BS"/>
</dbReference>
<dbReference type="SMART" id="SM00054">
    <property type="entry name" value="EFh"/>
    <property type="match status" value="3"/>
</dbReference>
<keyword evidence="4" id="KW-0732">Signal</keyword>
<feature type="chain" id="PRO_5045689769" evidence="4">
    <location>
        <begin position="26"/>
        <end position="169"/>
    </location>
</feature>
<accession>A0ABV3L1Q4</accession>
<dbReference type="RefSeq" id="WP_366191000.1">
    <property type="nucleotide sequence ID" value="NZ_JBFBVU010000001.1"/>
</dbReference>
<dbReference type="SUPFAM" id="SSF47473">
    <property type="entry name" value="EF-hand"/>
    <property type="match status" value="1"/>
</dbReference>
<evidence type="ECO:0000256" key="4">
    <source>
        <dbReference type="SAM" id="SignalP"/>
    </source>
</evidence>
<feature type="domain" description="EF-hand" evidence="5">
    <location>
        <begin position="86"/>
        <end position="121"/>
    </location>
</feature>
<evidence type="ECO:0000256" key="3">
    <source>
        <dbReference type="SAM" id="MobiDB-lite"/>
    </source>
</evidence>
<dbReference type="Pfam" id="PF13202">
    <property type="entry name" value="EF-hand_5"/>
    <property type="match status" value="2"/>
</dbReference>
<sequence>MKKTTAVLALTALVALPMAAAPVLAKGGKGPEVTFETLDLNGDGGITVEELTGQRAARFTAADANGDGVLSVEEMQAAAEAEFQQRMGARMEQMIARLDANGDGAISLEEFEAVGGKKADRGARMIDKLDANDDGVVDAEEFAAHSGKRDGKGPRGKHGHGQENGGFWR</sequence>
<evidence type="ECO:0000313" key="7">
    <source>
        <dbReference type="Proteomes" id="UP001553161"/>
    </source>
</evidence>
<dbReference type="Pfam" id="PF13499">
    <property type="entry name" value="EF-hand_7"/>
    <property type="match status" value="1"/>
</dbReference>
<keyword evidence="1" id="KW-0479">Metal-binding</keyword>
<evidence type="ECO:0000313" key="6">
    <source>
        <dbReference type="EMBL" id="MEV8465496.1"/>
    </source>
</evidence>
<dbReference type="CDD" id="cd00051">
    <property type="entry name" value="EFh"/>
    <property type="match status" value="1"/>
</dbReference>
<dbReference type="Gene3D" id="1.10.238.10">
    <property type="entry name" value="EF-hand"/>
    <property type="match status" value="2"/>
</dbReference>
<dbReference type="PROSITE" id="PS50222">
    <property type="entry name" value="EF_HAND_2"/>
    <property type="match status" value="2"/>
</dbReference>
<dbReference type="PANTHER" id="PTHR10827:SF98">
    <property type="entry name" value="45 KDA CALCIUM-BINDING PROTEIN"/>
    <property type="match status" value="1"/>
</dbReference>
<feature type="domain" description="EF-hand" evidence="5">
    <location>
        <begin position="59"/>
        <end position="85"/>
    </location>
</feature>
<proteinExistence type="predicted"/>
<evidence type="ECO:0000256" key="2">
    <source>
        <dbReference type="ARBA" id="ARBA00022737"/>
    </source>
</evidence>
<protein>
    <submittedName>
        <fullName evidence="6">EF-hand domain-containing protein</fullName>
    </submittedName>
</protein>
<evidence type="ECO:0000256" key="1">
    <source>
        <dbReference type="ARBA" id="ARBA00022723"/>
    </source>
</evidence>
<organism evidence="6 7">
    <name type="scientific">Meridianimarinicoccus marinus</name>
    <dbReference type="NCBI Taxonomy" id="3231483"/>
    <lineage>
        <taxon>Bacteria</taxon>
        <taxon>Pseudomonadati</taxon>
        <taxon>Pseudomonadota</taxon>
        <taxon>Alphaproteobacteria</taxon>
        <taxon>Rhodobacterales</taxon>
        <taxon>Paracoccaceae</taxon>
        <taxon>Meridianimarinicoccus</taxon>
    </lineage>
</organism>
<name>A0ABV3L1Q4_9RHOB</name>
<keyword evidence="7" id="KW-1185">Reference proteome</keyword>
<gene>
    <name evidence="6" type="ORF">AB0T83_01705</name>
</gene>
<reference evidence="6 7" key="1">
    <citation type="submission" date="2024-07" db="EMBL/GenBank/DDBJ databases">
        <authorList>
            <person name="Kang M."/>
        </authorList>
    </citation>
    <scope>NUCLEOTIDE SEQUENCE [LARGE SCALE GENOMIC DNA]</scope>
    <source>
        <strain evidence="6 7">DFM31</strain>
    </source>
</reference>
<dbReference type="InterPro" id="IPR011992">
    <property type="entry name" value="EF-hand-dom_pair"/>
</dbReference>
<dbReference type="Proteomes" id="UP001553161">
    <property type="component" value="Unassembled WGS sequence"/>
</dbReference>
<dbReference type="InterPro" id="IPR002048">
    <property type="entry name" value="EF_hand_dom"/>
</dbReference>